<dbReference type="GO" id="GO:0002161">
    <property type="term" value="F:aminoacyl-tRNA deacylase activity"/>
    <property type="evidence" value="ECO:0007669"/>
    <property type="project" value="TreeGrafter"/>
</dbReference>
<evidence type="ECO:0000256" key="11">
    <source>
        <dbReference type="HAMAP-Rule" id="MF_00036"/>
    </source>
</evidence>
<comment type="catalytic activity">
    <reaction evidence="11">
        <text>tRNA(Ala) + L-alanine + ATP = L-alanyl-tRNA(Ala) + AMP + diphosphate</text>
        <dbReference type="Rhea" id="RHEA:12540"/>
        <dbReference type="Rhea" id="RHEA-COMP:9657"/>
        <dbReference type="Rhea" id="RHEA-COMP:9923"/>
        <dbReference type="ChEBI" id="CHEBI:30616"/>
        <dbReference type="ChEBI" id="CHEBI:33019"/>
        <dbReference type="ChEBI" id="CHEBI:57972"/>
        <dbReference type="ChEBI" id="CHEBI:78442"/>
        <dbReference type="ChEBI" id="CHEBI:78497"/>
        <dbReference type="ChEBI" id="CHEBI:456215"/>
        <dbReference type="EC" id="6.1.1.7"/>
    </reaction>
</comment>
<keyword evidence="5 11" id="KW-0547">Nucleotide-binding</keyword>
<keyword evidence="9 11" id="KW-0648">Protein biosynthesis</keyword>
<dbReference type="SUPFAM" id="SSF101353">
    <property type="entry name" value="Putative anticodon-binding domain of alanyl-tRNA synthetase (AlaRS)"/>
    <property type="match status" value="1"/>
</dbReference>
<dbReference type="Gene3D" id="3.30.980.10">
    <property type="entry name" value="Threonyl-trna Synthetase, Chain A, domain 2"/>
    <property type="match status" value="1"/>
</dbReference>
<evidence type="ECO:0000259" key="12">
    <source>
        <dbReference type="PROSITE" id="PS50860"/>
    </source>
</evidence>
<evidence type="ECO:0000256" key="4">
    <source>
        <dbReference type="ARBA" id="ARBA00022723"/>
    </source>
</evidence>
<dbReference type="InterPro" id="IPR002318">
    <property type="entry name" value="Ala-tRNA-lgiase_IIc"/>
</dbReference>
<dbReference type="InterPro" id="IPR012947">
    <property type="entry name" value="tRNA_SAD"/>
</dbReference>
<evidence type="ECO:0000313" key="14">
    <source>
        <dbReference type="Proteomes" id="UP000230859"/>
    </source>
</evidence>
<keyword evidence="3 11" id="KW-0436">Ligase</keyword>
<evidence type="ECO:0000256" key="9">
    <source>
        <dbReference type="ARBA" id="ARBA00022917"/>
    </source>
</evidence>
<keyword evidence="4 11" id="KW-0479">Metal-binding</keyword>
<protein>
    <recommendedName>
        <fullName evidence="11">Alanine--tRNA ligase</fullName>
        <ecNumber evidence="11">6.1.1.7</ecNumber>
    </recommendedName>
    <alternativeName>
        <fullName evidence="11">Alanyl-tRNA synthetase</fullName>
        <shortName evidence="11">AlaRS</shortName>
    </alternativeName>
</protein>
<name>A0A2H0LS75_9BACT</name>
<feature type="domain" description="Alanyl-transfer RNA synthetases family profile" evidence="12">
    <location>
        <begin position="1"/>
        <end position="700"/>
    </location>
</feature>
<dbReference type="FunFam" id="3.30.930.10:FF:000004">
    <property type="entry name" value="Alanine--tRNA ligase"/>
    <property type="match status" value="1"/>
</dbReference>
<dbReference type="CDD" id="cd00673">
    <property type="entry name" value="AlaRS_core"/>
    <property type="match status" value="1"/>
</dbReference>
<dbReference type="Gene3D" id="3.30.54.20">
    <property type="match status" value="1"/>
</dbReference>
<dbReference type="EMBL" id="PCVY01000016">
    <property type="protein sequence ID" value="PIQ87279.1"/>
    <property type="molecule type" value="Genomic_DNA"/>
</dbReference>
<keyword evidence="2 11" id="KW-0820">tRNA-binding</keyword>
<proteinExistence type="inferred from homology"/>
<dbReference type="AlphaFoldDB" id="A0A2H0LS75"/>
<evidence type="ECO:0000256" key="10">
    <source>
        <dbReference type="ARBA" id="ARBA00023146"/>
    </source>
</evidence>
<feature type="binding site" evidence="11">
    <location>
        <position position="657"/>
    </location>
    <ligand>
        <name>Zn(2+)</name>
        <dbReference type="ChEBI" id="CHEBI:29105"/>
    </ligand>
</feature>
<dbReference type="PANTHER" id="PTHR11777:SF9">
    <property type="entry name" value="ALANINE--TRNA LIGASE, CYTOPLASMIC"/>
    <property type="match status" value="1"/>
</dbReference>
<dbReference type="Proteomes" id="UP000230859">
    <property type="component" value="Unassembled WGS sequence"/>
</dbReference>
<evidence type="ECO:0000313" key="13">
    <source>
        <dbReference type="EMBL" id="PIQ87279.1"/>
    </source>
</evidence>
<keyword evidence="8 11" id="KW-0694">RNA-binding</keyword>
<comment type="cofactor">
    <cofactor evidence="11">
        <name>Zn(2+)</name>
        <dbReference type="ChEBI" id="CHEBI:29105"/>
    </cofactor>
    <text evidence="11">Binds 1 zinc ion per subunit.</text>
</comment>
<comment type="similarity">
    <text evidence="1 11">Belongs to the class-II aminoacyl-tRNA synthetase family.</text>
</comment>
<dbReference type="SMART" id="SM00863">
    <property type="entry name" value="tRNA_SAD"/>
    <property type="match status" value="1"/>
</dbReference>
<dbReference type="GO" id="GO:0000049">
    <property type="term" value="F:tRNA binding"/>
    <property type="evidence" value="ECO:0007669"/>
    <property type="project" value="UniProtKB-KW"/>
</dbReference>
<dbReference type="FunFam" id="3.10.310.40:FF:000001">
    <property type="entry name" value="Alanine--tRNA ligase"/>
    <property type="match status" value="1"/>
</dbReference>
<dbReference type="PROSITE" id="PS50860">
    <property type="entry name" value="AA_TRNA_LIGASE_II_ALA"/>
    <property type="match status" value="1"/>
</dbReference>
<evidence type="ECO:0000256" key="5">
    <source>
        <dbReference type="ARBA" id="ARBA00022741"/>
    </source>
</evidence>
<dbReference type="GO" id="GO:0006419">
    <property type="term" value="P:alanyl-tRNA aminoacylation"/>
    <property type="evidence" value="ECO:0007669"/>
    <property type="project" value="UniProtKB-UniRule"/>
</dbReference>
<dbReference type="InterPro" id="IPR018162">
    <property type="entry name" value="Ala-tRNA-ligase_IIc_anticod-bd"/>
</dbReference>
<evidence type="ECO:0000256" key="7">
    <source>
        <dbReference type="ARBA" id="ARBA00022840"/>
    </source>
</evidence>
<comment type="domain">
    <text evidence="11">Consists of three domains; the N-terminal catalytic domain, the editing domain and the C-terminal C-Ala domain. The editing domain removes incorrectly charged amino acids, while the C-Ala domain, along with tRNA(Ala), serves as a bridge to cooperatively bring together the editing and aminoacylation centers thus stimulating deacylation of misacylated tRNAs.</text>
</comment>
<gene>
    <name evidence="11" type="primary">alaS</name>
    <name evidence="13" type="ORF">COV74_01790</name>
</gene>
<evidence type="ECO:0000256" key="8">
    <source>
        <dbReference type="ARBA" id="ARBA00022884"/>
    </source>
</evidence>
<dbReference type="NCBIfam" id="TIGR00344">
    <property type="entry name" value="alaS"/>
    <property type="match status" value="1"/>
</dbReference>
<sequence>MKTNQIREKFLSFFKEKGHTIVKSDSLIPVNDPSLLFTGAGMNQFKDYFLGVKKDMKRACSSQKCLRTGDLDHVGKTPYHHSFFEMLGNFSFGDYFKKDAIVWAWEFLTKILRIPAEKLRVSVHKDDREAFDIWKNEIGIPETHIAQLGDDSNFWPANAPQDGPNGPCGPCSEIFFDQGERYAPKPFKGPWYEDETGRFSEIWNLVFTQFDRQSDGSLKPLKAKNIDTGSGLERVACMLQGRRSNFEIDLFEPLLKAMKKELKLTENQTDILYRIVDHGRAVTFAIADGAFPSNEGRGYVIRKLIRRSVWQAQTTGKKEPFLYRIVAPVVEAMGQAYPEIKQAEKNIVETIKQEELKFFETLEKGNQVLERFIREAKKKKLKQLSGQDVFLLYDTYGFPDELTRQITAHEGLTINQNEFDMLMTRQKKTAKQKSNISTEIFSVDEVKQKIGSTAATQFLGYAQLTAGAKVIQHFNQGSQTALILNQTPFYPEGGGQVGDAGTIESASFKFEVTDTQKKDKIIFHIGKVVKGKIEENMDVKASVDTVRREATKRNHTATHLLQAALRQVLGNHVRQVGSLVHPSKLRFDFKHHSALSEKELAMIESAVNQVILRNELVETAQQTYEAAVSGGAIAFFGDKYGEKVRVINVSGFSKELCGGTHCERTGDIGVFVIASETAIGSGTRRIEAVTGLGALEYLTNIRQTIQKTADVLKSTPDALVDRAESLMQSLKQLQKDKKQAALTQSTIGIDDLIKKAQSVGKIKLVTHQYQDASIEQLRQLSDQVRKQLTTGVVILFGIQPDKFSLIVSLSKDLEKTSVNAASIAKEISQACGGSAGGRKDLAQGGGKNSAAIPTALAKVVSLIKAG</sequence>
<dbReference type="EC" id="6.1.1.7" evidence="11"/>
<dbReference type="Gene3D" id="3.30.930.10">
    <property type="entry name" value="Bira Bifunctional Protein, Domain 2"/>
    <property type="match status" value="1"/>
</dbReference>
<dbReference type="GO" id="GO:0005524">
    <property type="term" value="F:ATP binding"/>
    <property type="evidence" value="ECO:0007669"/>
    <property type="project" value="UniProtKB-UniRule"/>
</dbReference>
<comment type="function">
    <text evidence="11">Catalyzes the attachment of alanine to tRNA(Ala) in a two-step reaction: alanine is first activated by ATP to form Ala-AMP and then transferred to the acceptor end of tRNA(Ala). Also edits incorrectly charged Ser-tRNA(Ala) and Gly-tRNA(Ala) via its editing domain.</text>
</comment>
<dbReference type="InterPro" id="IPR009000">
    <property type="entry name" value="Transl_B-barrel_sf"/>
</dbReference>
<organism evidence="13 14">
    <name type="scientific">Candidatus Abzuiibacterium crystallinum</name>
    <dbReference type="NCBI Taxonomy" id="1974748"/>
    <lineage>
        <taxon>Bacteria</taxon>
        <taxon>Pseudomonadati</taxon>
        <taxon>Candidatus Omnitrophota</taxon>
        <taxon>Candidatus Abzuiibacterium</taxon>
    </lineage>
</organism>
<dbReference type="HAMAP" id="MF_00036_B">
    <property type="entry name" value="Ala_tRNA_synth_B"/>
    <property type="match status" value="1"/>
</dbReference>
<comment type="caution">
    <text evidence="13">The sequence shown here is derived from an EMBL/GenBank/DDBJ whole genome shotgun (WGS) entry which is preliminary data.</text>
</comment>
<dbReference type="PRINTS" id="PR00980">
    <property type="entry name" value="TRNASYNTHALA"/>
</dbReference>
<keyword evidence="6 11" id="KW-0862">Zinc</keyword>
<dbReference type="InterPro" id="IPR018163">
    <property type="entry name" value="Thr/Ala-tRNA-synth_IIc_edit"/>
</dbReference>
<dbReference type="InterPro" id="IPR050058">
    <property type="entry name" value="Ala-tRNA_ligase"/>
</dbReference>
<dbReference type="SUPFAM" id="SSF50447">
    <property type="entry name" value="Translation proteins"/>
    <property type="match status" value="1"/>
</dbReference>
<evidence type="ECO:0000256" key="2">
    <source>
        <dbReference type="ARBA" id="ARBA00022555"/>
    </source>
</evidence>
<keyword evidence="11" id="KW-0963">Cytoplasm</keyword>
<reference evidence="13 14" key="1">
    <citation type="submission" date="2017-09" db="EMBL/GenBank/DDBJ databases">
        <title>Depth-based differentiation of microbial function through sediment-hosted aquifers and enrichment of novel symbionts in the deep terrestrial subsurface.</title>
        <authorList>
            <person name="Probst A.J."/>
            <person name="Ladd B."/>
            <person name="Jarett J.K."/>
            <person name="Geller-Mcgrath D.E."/>
            <person name="Sieber C.M."/>
            <person name="Emerson J.B."/>
            <person name="Anantharaman K."/>
            <person name="Thomas B.C."/>
            <person name="Malmstrom R."/>
            <person name="Stieglmeier M."/>
            <person name="Klingl A."/>
            <person name="Woyke T."/>
            <person name="Ryan C.M."/>
            <person name="Banfield J.F."/>
        </authorList>
    </citation>
    <scope>NUCLEOTIDE SEQUENCE [LARGE SCALE GENOMIC DNA]</scope>
    <source>
        <strain evidence="13">CG11_big_fil_rev_8_21_14_0_20_45_26</strain>
    </source>
</reference>
<dbReference type="GO" id="GO:0005829">
    <property type="term" value="C:cytosol"/>
    <property type="evidence" value="ECO:0007669"/>
    <property type="project" value="TreeGrafter"/>
</dbReference>
<evidence type="ECO:0000256" key="1">
    <source>
        <dbReference type="ARBA" id="ARBA00008226"/>
    </source>
</evidence>
<comment type="subcellular location">
    <subcellularLocation>
        <location evidence="11">Cytoplasm</location>
    </subcellularLocation>
</comment>
<keyword evidence="10 11" id="KW-0030">Aminoacyl-tRNA synthetase</keyword>
<evidence type="ECO:0000256" key="6">
    <source>
        <dbReference type="ARBA" id="ARBA00022833"/>
    </source>
</evidence>
<dbReference type="SUPFAM" id="SSF55681">
    <property type="entry name" value="Class II aaRS and biotin synthetases"/>
    <property type="match status" value="1"/>
</dbReference>
<dbReference type="GO" id="GO:0008270">
    <property type="term" value="F:zinc ion binding"/>
    <property type="evidence" value="ECO:0007669"/>
    <property type="project" value="UniProtKB-UniRule"/>
</dbReference>
<dbReference type="Gene3D" id="3.10.310.40">
    <property type="match status" value="1"/>
</dbReference>
<dbReference type="InterPro" id="IPR045864">
    <property type="entry name" value="aa-tRNA-synth_II/BPL/LPL"/>
</dbReference>
<feature type="binding site" evidence="11">
    <location>
        <position position="661"/>
    </location>
    <ligand>
        <name>Zn(2+)</name>
        <dbReference type="ChEBI" id="CHEBI:29105"/>
    </ligand>
</feature>
<feature type="binding site" evidence="11">
    <location>
        <position position="559"/>
    </location>
    <ligand>
        <name>Zn(2+)</name>
        <dbReference type="ChEBI" id="CHEBI:29105"/>
    </ligand>
</feature>
<feature type="binding site" evidence="11">
    <location>
        <position position="555"/>
    </location>
    <ligand>
        <name>Zn(2+)</name>
        <dbReference type="ChEBI" id="CHEBI:29105"/>
    </ligand>
</feature>
<accession>A0A2H0LS75</accession>
<dbReference type="Gene3D" id="2.40.30.130">
    <property type="match status" value="1"/>
</dbReference>
<dbReference type="InterPro" id="IPR023033">
    <property type="entry name" value="Ala_tRNA_ligase_euk/bac"/>
</dbReference>
<dbReference type="Pfam" id="PF07973">
    <property type="entry name" value="tRNA_SAD"/>
    <property type="match status" value="1"/>
</dbReference>
<dbReference type="InterPro" id="IPR018164">
    <property type="entry name" value="Ala-tRNA-synth_IIc_N"/>
</dbReference>
<dbReference type="InterPro" id="IPR018165">
    <property type="entry name" value="Ala-tRNA-synth_IIc_core"/>
</dbReference>
<keyword evidence="7 11" id="KW-0067">ATP-binding</keyword>
<dbReference type="Gene3D" id="6.10.250.550">
    <property type="match status" value="1"/>
</dbReference>
<dbReference type="SUPFAM" id="SSF55186">
    <property type="entry name" value="ThrRS/AlaRS common domain"/>
    <property type="match status" value="1"/>
</dbReference>
<dbReference type="FunFam" id="3.30.54.20:FF:000001">
    <property type="entry name" value="Alanine--tRNA ligase"/>
    <property type="match status" value="1"/>
</dbReference>
<dbReference type="FunFam" id="3.30.980.10:FF:000004">
    <property type="entry name" value="Alanine--tRNA ligase, cytoplasmic"/>
    <property type="match status" value="1"/>
</dbReference>
<dbReference type="PANTHER" id="PTHR11777">
    <property type="entry name" value="ALANYL-TRNA SYNTHETASE"/>
    <property type="match status" value="1"/>
</dbReference>
<dbReference type="InterPro" id="IPR003156">
    <property type="entry name" value="DHHA1_dom"/>
</dbReference>
<evidence type="ECO:0000256" key="3">
    <source>
        <dbReference type="ARBA" id="ARBA00022598"/>
    </source>
</evidence>
<dbReference type="GO" id="GO:0004813">
    <property type="term" value="F:alanine-tRNA ligase activity"/>
    <property type="evidence" value="ECO:0007669"/>
    <property type="project" value="UniProtKB-UniRule"/>
</dbReference>
<dbReference type="Pfam" id="PF02272">
    <property type="entry name" value="DHHA1"/>
    <property type="match status" value="1"/>
</dbReference>
<dbReference type="Pfam" id="PF01411">
    <property type="entry name" value="tRNA-synt_2c"/>
    <property type="match status" value="1"/>
</dbReference>